<feature type="active site" evidence="8">
    <location>
        <position position="234"/>
    </location>
</feature>
<gene>
    <name evidence="11" type="ordered locus">MTR_8g077320</name>
</gene>
<keyword evidence="5 9" id="KW-0378">Hydrolase</keyword>
<dbReference type="PANTHER" id="PTHR31375">
    <property type="match status" value="1"/>
</dbReference>
<dbReference type="HOGENOM" id="CLU_016031_2_2_1"/>
<evidence type="ECO:0000256" key="8">
    <source>
        <dbReference type="PROSITE-ProRule" id="PRU10052"/>
    </source>
</evidence>
<dbReference type="Gene3D" id="2.160.20.10">
    <property type="entry name" value="Single-stranded right-handed beta-helix, Pectin lyase-like"/>
    <property type="match status" value="1"/>
</dbReference>
<dbReference type="InterPro" id="IPR012334">
    <property type="entry name" value="Pectin_lyas_fold"/>
</dbReference>
<evidence type="ECO:0000256" key="1">
    <source>
        <dbReference type="ARBA" id="ARBA00004191"/>
    </source>
</evidence>
<comment type="subcellular location">
    <subcellularLocation>
        <location evidence="1">Secreted</location>
        <location evidence="1">Cell wall</location>
    </subcellularLocation>
</comment>
<dbReference type="AlphaFoldDB" id="G7LDY3"/>
<protein>
    <submittedName>
        <fullName evidence="11">Pectin lyase superfamily protein</fullName>
    </submittedName>
</protein>
<dbReference type="Pfam" id="PF00295">
    <property type="entry name" value="Glyco_hydro_28"/>
    <property type="match status" value="1"/>
</dbReference>
<dbReference type="EnsemblPlants" id="AET03898">
    <property type="protein sequence ID" value="AET03898"/>
    <property type="gene ID" value="MTR_8g077320"/>
</dbReference>
<dbReference type="GO" id="GO:0071555">
    <property type="term" value="P:cell wall organization"/>
    <property type="evidence" value="ECO:0007669"/>
    <property type="project" value="UniProtKB-KW"/>
</dbReference>
<reference evidence="11 13" key="2">
    <citation type="journal article" date="2014" name="BMC Genomics">
        <title>An improved genome release (version Mt4.0) for the model legume Medicago truncatula.</title>
        <authorList>
            <person name="Tang H."/>
            <person name="Krishnakumar V."/>
            <person name="Bidwell S."/>
            <person name="Rosen B."/>
            <person name="Chan A."/>
            <person name="Zhou S."/>
            <person name="Gentzbittel L."/>
            <person name="Childs K.L."/>
            <person name="Yandell M."/>
            <person name="Gundlach H."/>
            <person name="Mayer K.F."/>
            <person name="Schwartz D.C."/>
            <person name="Town C.D."/>
        </authorList>
    </citation>
    <scope>GENOME REANNOTATION</scope>
    <source>
        <strain evidence="12 13">cv. Jemalong A17</strain>
    </source>
</reference>
<keyword evidence="6 9" id="KW-0326">Glycosidase</keyword>
<dbReference type="EMBL" id="CM001224">
    <property type="protein sequence ID" value="AET03898.2"/>
    <property type="molecule type" value="Genomic_DNA"/>
</dbReference>
<evidence type="ECO:0000313" key="12">
    <source>
        <dbReference type="EnsemblPlants" id="AET03898"/>
    </source>
</evidence>
<feature type="signal peptide" evidence="10">
    <location>
        <begin position="1"/>
        <end position="19"/>
    </location>
</feature>
<evidence type="ECO:0000256" key="9">
    <source>
        <dbReference type="RuleBase" id="RU361169"/>
    </source>
</evidence>
<organism evidence="11 13">
    <name type="scientific">Medicago truncatula</name>
    <name type="common">Barrel medic</name>
    <name type="synonym">Medicago tribuloides</name>
    <dbReference type="NCBI Taxonomy" id="3880"/>
    <lineage>
        <taxon>Eukaryota</taxon>
        <taxon>Viridiplantae</taxon>
        <taxon>Streptophyta</taxon>
        <taxon>Embryophyta</taxon>
        <taxon>Tracheophyta</taxon>
        <taxon>Spermatophyta</taxon>
        <taxon>Magnoliopsida</taxon>
        <taxon>eudicotyledons</taxon>
        <taxon>Gunneridae</taxon>
        <taxon>Pentapetalae</taxon>
        <taxon>rosids</taxon>
        <taxon>fabids</taxon>
        <taxon>Fabales</taxon>
        <taxon>Fabaceae</taxon>
        <taxon>Papilionoideae</taxon>
        <taxon>50 kb inversion clade</taxon>
        <taxon>NPAAA clade</taxon>
        <taxon>Hologalegina</taxon>
        <taxon>IRL clade</taxon>
        <taxon>Trifolieae</taxon>
        <taxon>Medicago</taxon>
    </lineage>
</organism>
<keyword evidence="4" id="KW-0964">Secreted</keyword>
<dbReference type="GO" id="GO:0004650">
    <property type="term" value="F:polygalacturonase activity"/>
    <property type="evidence" value="ECO:0007669"/>
    <property type="project" value="InterPro"/>
</dbReference>
<evidence type="ECO:0000256" key="3">
    <source>
        <dbReference type="ARBA" id="ARBA00022512"/>
    </source>
</evidence>
<dbReference type="eggNOG" id="ENOG502QST2">
    <property type="taxonomic scope" value="Eukaryota"/>
</dbReference>
<evidence type="ECO:0000313" key="13">
    <source>
        <dbReference type="Proteomes" id="UP000002051"/>
    </source>
</evidence>
<evidence type="ECO:0000256" key="5">
    <source>
        <dbReference type="ARBA" id="ARBA00022801"/>
    </source>
</evidence>
<dbReference type="InterPro" id="IPR000743">
    <property type="entry name" value="Glyco_hydro_28"/>
</dbReference>
<dbReference type="GO" id="GO:0016829">
    <property type="term" value="F:lyase activity"/>
    <property type="evidence" value="ECO:0007669"/>
    <property type="project" value="UniProtKB-KW"/>
</dbReference>
<dbReference type="InterPro" id="IPR006626">
    <property type="entry name" value="PbH1"/>
</dbReference>
<evidence type="ECO:0000313" key="11">
    <source>
        <dbReference type="EMBL" id="AET03898.2"/>
    </source>
</evidence>
<keyword evidence="10" id="KW-0732">Signal</keyword>
<dbReference type="PaxDb" id="3880-AET03898"/>
<keyword evidence="7" id="KW-0961">Cell wall biogenesis/degradation</keyword>
<dbReference type="SUPFAM" id="SSF51126">
    <property type="entry name" value="Pectin lyase-like"/>
    <property type="match status" value="1"/>
</dbReference>
<reference evidence="12" key="3">
    <citation type="submission" date="2015-04" db="UniProtKB">
        <authorList>
            <consortium name="EnsemblPlants"/>
        </authorList>
    </citation>
    <scope>IDENTIFICATION</scope>
    <source>
        <strain evidence="12">cv. Jemalong A17</strain>
    </source>
</reference>
<comment type="similarity">
    <text evidence="2 9">Belongs to the glycosyl hydrolase 28 family.</text>
</comment>
<sequence length="364" mass="39599">MQVLISCVLILGFASPCLCGRWINVAKTNNNIFNVIAYGARGDGISDDTQAFLRAWNHTCGAEGTSTLVIPPKKLYFVNNLEFRGACKATSILIQIQYVNGLTIDGTRRGRINGHGSTWWQCKSCPRPRILSFYACNDLSVRNVRITNSPGAHGTINGCNRAKISNLDVQSPSHSPNTDGFDISSSKNILIEDSTIRTGDDCIAINGGSSYISVSRPTRFDSSTRVRVACGPGHGISIGSLGKGNSYETVEEVNVPNCSFTNTTNGARIKTFPGGSGYAKKITFEQIQLTNVKNTIIIDQHYGGKVATESYAGDLAINLDCMSCFNVVLDQVYIFSSQEKKEFHSFCKNFHGTIGSTIPRVYCK</sequence>
<evidence type="ECO:0000256" key="2">
    <source>
        <dbReference type="ARBA" id="ARBA00008834"/>
    </source>
</evidence>
<dbReference type="GO" id="GO:0005975">
    <property type="term" value="P:carbohydrate metabolic process"/>
    <property type="evidence" value="ECO:0007669"/>
    <property type="project" value="InterPro"/>
</dbReference>
<dbReference type="PROSITE" id="PS00502">
    <property type="entry name" value="POLYGALACTURONASE"/>
    <property type="match status" value="1"/>
</dbReference>
<evidence type="ECO:0000256" key="10">
    <source>
        <dbReference type="SAM" id="SignalP"/>
    </source>
</evidence>
<dbReference type="STRING" id="3880.G7LDY3"/>
<reference evidence="11 13" key="1">
    <citation type="journal article" date="2011" name="Nature">
        <title>The Medicago genome provides insight into the evolution of rhizobial symbioses.</title>
        <authorList>
            <person name="Young N.D."/>
            <person name="Debelle F."/>
            <person name="Oldroyd G.E."/>
            <person name="Geurts R."/>
            <person name="Cannon S.B."/>
            <person name="Udvardi M.K."/>
            <person name="Benedito V.A."/>
            <person name="Mayer K.F."/>
            <person name="Gouzy J."/>
            <person name="Schoof H."/>
            <person name="Van de Peer Y."/>
            <person name="Proost S."/>
            <person name="Cook D.R."/>
            <person name="Meyers B.C."/>
            <person name="Spannagl M."/>
            <person name="Cheung F."/>
            <person name="De Mita S."/>
            <person name="Krishnakumar V."/>
            <person name="Gundlach H."/>
            <person name="Zhou S."/>
            <person name="Mudge J."/>
            <person name="Bharti A.K."/>
            <person name="Murray J.D."/>
            <person name="Naoumkina M.A."/>
            <person name="Rosen B."/>
            <person name="Silverstein K.A."/>
            <person name="Tang H."/>
            <person name="Rombauts S."/>
            <person name="Zhao P.X."/>
            <person name="Zhou P."/>
            <person name="Barbe V."/>
            <person name="Bardou P."/>
            <person name="Bechner M."/>
            <person name="Bellec A."/>
            <person name="Berger A."/>
            <person name="Berges H."/>
            <person name="Bidwell S."/>
            <person name="Bisseling T."/>
            <person name="Choisne N."/>
            <person name="Couloux A."/>
            <person name="Denny R."/>
            <person name="Deshpande S."/>
            <person name="Dai X."/>
            <person name="Doyle J.J."/>
            <person name="Dudez A.M."/>
            <person name="Farmer A.D."/>
            <person name="Fouteau S."/>
            <person name="Franken C."/>
            <person name="Gibelin C."/>
            <person name="Gish J."/>
            <person name="Goldstein S."/>
            <person name="Gonzalez A.J."/>
            <person name="Green P.J."/>
            <person name="Hallab A."/>
            <person name="Hartog M."/>
            <person name="Hua A."/>
            <person name="Humphray S.J."/>
            <person name="Jeong D.H."/>
            <person name="Jing Y."/>
            <person name="Jocker A."/>
            <person name="Kenton S.M."/>
            <person name="Kim D.J."/>
            <person name="Klee K."/>
            <person name="Lai H."/>
            <person name="Lang C."/>
            <person name="Lin S."/>
            <person name="Macmil S.L."/>
            <person name="Magdelenat G."/>
            <person name="Matthews L."/>
            <person name="McCorrison J."/>
            <person name="Monaghan E.L."/>
            <person name="Mun J.H."/>
            <person name="Najar F.Z."/>
            <person name="Nicholson C."/>
            <person name="Noirot C."/>
            <person name="O'Bleness M."/>
            <person name="Paule C.R."/>
            <person name="Poulain J."/>
            <person name="Prion F."/>
            <person name="Qin B."/>
            <person name="Qu C."/>
            <person name="Retzel E.F."/>
            <person name="Riddle C."/>
            <person name="Sallet E."/>
            <person name="Samain S."/>
            <person name="Samson N."/>
            <person name="Sanders I."/>
            <person name="Saurat O."/>
            <person name="Scarpelli C."/>
            <person name="Schiex T."/>
            <person name="Segurens B."/>
            <person name="Severin A.J."/>
            <person name="Sherrier D.J."/>
            <person name="Shi R."/>
            <person name="Sims S."/>
            <person name="Singer S.R."/>
            <person name="Sinharoy S."/>
            <person name="Sterck L."/>
            <person name="Viollet A."/>
            <person name="Wang B.B."/>
            <person name="Wang K."/>
            <person name="Wang M."/>
            <person name="Wang X."/>
            <person name="Warfsmann J."/>
            <person name="Weissenbach J."/>
            <person name="White D.D."/>
            <person name="White J.D."/>
            <person name="Wiley G.B."/>
            <person name="Wincker P."/>
            <person name="Xing Y."/>
            <person name="Yang L."/>
            <person name="Yao Z."/>
            <person name="Ying F."/>
            <person name="Zhai J."/>
            <person name="Zhou L."/>
            <person name="Zuber A."/>
            <person name="Denarie J."/>
            <person name="Dixon R.A."/>
            <person name="May G.D."/>
            <person name="Schwartz D.C."/>
            <person name="Rogers J."/>
            <person name="Quetier F."/>
            <person name="Town C.D."/>
            <person name="Roe B.A."/>
        </authorList>
    </citation>
    <scope>NUCLEOTIDE SEQUENCE [LARGE SCALE GENOMIC DNA]</scope>
    <source>
        <strain evidence="11">A17</strain>
        <strain evidence="12 13">cv. Jemalong A17</strain>
    </source>
</reference>
<proteinExistence type="inferred from homology"/>
<dbReference type="Proteomes" id="UP000002051">
    <property type="component" value="Chromosome 8"/>
</dbReference>
<keyword evidence="3" id="KW-0134">Cell wall</keyword>
<evidence type="ECO:0000256" key="7">
    <source>
        <dbReference type="ARBA" id="ARBA00023316"/>
    </source>
</evidence>
<keyword evidence="13" id="KW-1185">Reference proteome</keyword>
<evidence type="ECO:0000256" key="6">
    <source>
        <dbReference type="ARBA" id="ARBA00023295"/>
    </source>
</evidence>
<evidence type="ECO:0000256" key="4">
    <source>
        <dbReference type="ARBA" id="ARBA00022525"/>
    </source>
</evidence>
<dbReference type="InterPro" id="IPR011050">
    <property type="entry name" value="Pectin_lyase_fold/virulence"/>
</dbReference>
<feature type="chain" id="PRO_5014574219" evidence="10">
    <location>
        <begin position="20"/>
        <end position="364"/>
    </location>
</feature>
<dbReference type="SMART" id="SM00710">
    <property type="entry name" value="PbH1"/>
    <property type="match status" value="4"/>
</dbReference>
<name>G7LDY3_MEDTR</name>
<keyword evidence="11" id="KW-0456">Lyase</keyword>
<accession>G7LDY3</accession>
<accession>A0A0C3Y3Q5</accession>